<protein>
    <recommendedName>
        <fullName evidence="2">C2H2-type domain-containing protein</fullName>
    </recommendedName>
</protein>
<dbReference type="SMART" id="SM00355">
    <property type="entry name" value="ZnF_C2H2"/>
    <property type="match status" value="2"/>
</dbReference>
<dbReference type="PANTHER" id="PTHR12300:SF43">
    <property type="entry name" value="HVA22-LIKE PROTEIN"/>
    <property type="match status" value="1"/>
</dbReference>
<dbReference type="AlphaFoldDB" id="A0A8J4VWS8"/>
<dbReference type="SUPFAM" id="SSF57667">
    <property type="entry name" value="beta-beta-alpha zinc fingers"/>
    <property type="match status" value="2"/>
</dbReference>
<feature type="region of interest" description="Disordered" evidence="1">
    <location>
        <begin position="300"/>
        <end position="350"/>
    </location>
</feature>
<feature type="domain" description="C2H2-type" evidence="2">
    <location>
        <begin position="388"/>
        <end position="410"/>
    </location>
</feature>
<dbReference type="Pfam" id="PF03134">
    <property type="entry name" value="TB2_DP1_HVA22"/>
    <property type="match status" value="1"/>
</dbReference>
<feature type="domain" description="C2H2-type" evidence="2">
    <location>
        <begin position="267"/>
        <end position="289"/>
    </location>
</feature>
<dbReference type="InterPro" id="IPR036236">
    <property type="entry name" value="Znf_C2H2_sf"/>
</dbReference>
<feature type="compositionally biased region" description="Polar residues" evidence="1">
    <location>
        <begin position="300"/>
        <end position="309"/>
    </location>
</feature>
<dbReference type="Pfam" id="PF12874">
    <property type="entry name" value="zf-met"/>
    <property type="match status" value="2"/>
</dbReference>
<dbReference type="InterPro" id="IPR003604">
    <property type="entry name" value="Matrin/U1-like-C_Znf_C2H2"/>
</dbReference>
<organism evidence="3 4">
    <name type="scientific">Castanea mollissima</name>
    <name type="common">Chinese chestnut</name>
    <dbReference type="NCBI Taxonomy" id="60419"/>
    <lineage>
        <taxon>Eukaryota</taxon>
        <taxon>Viridiplantae</taxon>
        <taxon>Streptophyta</taxon>
        <taxon>Embryophyta</taxon>
        <taxon>Tracheophyta</taxon>
        <taxon>Spermatophyta</taxon>
        <taxon>Magnoliopsida</taxon>
        <taxon>eudicotyledons</taxon>
        <taxon>Gunneridae</taxon>
        <taxon>Pentapetalae</taxon>
        <taxon>rosids</taxon>
        <taxon>fabids</taxon>
        <taxon>Fagales</taxon>
        <taxon>Fagaceae</taxon>
        <taxon>Castanea</taxon>
    </lineage>
</organism>
<evidence type="ECO:0000313" key="4">
    <source>
        <dbReference type="Proteomes" id="UP000737018"/>
    </source>
</evidence>
<keyword evidence="4" id="KW-1185">Reference proteome</keyword>
<dbReference type="InterPro" id="IPR013087">
    <property type="entry name" value="Znf_C2H2_type"/>
</dbReference>
<dbReference type="PANTHER" id="PTHR12300">
    <property type="entry name" value="HVA22-LIKE PROTEINS"/>
    <property type="match status" value="1"/>
</dbReference>
<dbReference type="EMBL" id="JRKL02001427">
    <property type="protein sequence ID" value="KAF3964049.1"/>
    <property type="molecule type" value="Genomic_DNA"/>
</dbReference>
<dbReference type="Gene3D" id="3.30.160.60">
    <property type="entry name" value="Classic Zinc Finger"/>
    <property type="match status" value="2"/>
</dbReference>
<evidence type="ECO:0000256" key="1">
    <source>
        <dbReference type="SAM" id="MobiDB-lite"/>
    </source>
</evidence>
<name>A0A8J4VWS8_9ROSI</name>
<accession>A0A8J4VWS8</accession>
<sequence>MSFPIFTYIYLHISWRFKLRNPNRLVLFQDESTGPFFALGYPLCASIRAIENNSNSDTKKLVTYWIVFSLISLFENAFLKYLVRLLFWPRIKLMIVCWLVVPHFDGAIYVYNHFIHPCLSMNPLVVIDEFNKWKEFLFKRENFLAQAERYINKNGPEALEELIATKKKSKKPNHGMEEFNAFPVMAKKEVEWSNSKEASIVQKDNKSMEVIEKKEVPTAKIVLTEPILDQTENRTSATEEETAVAVATVRELPDIPMPKELRKEWTCDICQLTVFSEKNLNLHLQGKKHKTTEALKAKNQPNIVPASTTKKTEQPVEEPQKTVSTKEWKQRTTTNNEGEKHAHSMSVSASTAKEFVQPSKEEHEKRVSMSNSALEQKNEAVSEKYYRCNICNTNCTGENDLASHYYGRKHKARIQLHNKLVGIGQV</sequence>
<gene>
    <name evidence="3" type="ORF">CMV_011623</name>
</gene>
<evidence type="ECO:0000259" key="2">
    <source>
        <dbReference type="PROSITE" id="PS00028"/>
    </source>
</evidence>
<evidence type="ECO:0000313" key="3">
    <source>
        <dbReference type="EMBL" id="KAF3964049.1"/>
    </source>
</evidence>
<dbReference type="PROSITE" id="PS00028">
    <property type="entry name" value="ZINC_FINGER_C2H2_1"/>
    <property type="match status" value="2"/>
</dbReference>
<reference evidence="3" key="1">
    <citation type="submission" date="2020-03" db="EMBL/GenBank/DDBJ databases">
        <title>Castanea mollissima Vanexum genome sequencing.</title>
        <authorList>
            <person name="Staton M."/>
        </authorList>
    </citation>
    <scope>NUCLEOTIDE SEQUENCE</scope>
    <source>
        <tissue evidence="3">Leaf</tissue>
    </source>
</reference>
<comment type="caution">
    <text evidence="3">The sequence shown here is derived from an EMBL/GenBank/DDBJ whole genome shotgun (WGS) entry which is preliminary data.</text>
</comment>
<dbReference type="InterPro" id="IPR004345">
    <property type="entry name" value="TB2_DP1_HVA22"/>
</dbReference>
<dbReference type="GO" id="GO:0008270">
    <property type="term" value="F:zinc ion binding"/>
    <property type="evidence" value="ECO:0007669"/>
    <property type="project" value="InterPro"/>
</dbReference>
<dbReference type="OrthoDB" id="434647at2759"/>
<dbReference type="SMART" id="SM00451">
    <property type="entry name" value="ZnF_U1"/>
    <property type="match status" value="2"/>
</dbReference>
<dbReference type="GO" id="GO:0003676">
    <property type="term" value="F:nucleic acid binding"/>
    <property type="evidence" value="ECO:0007669"/>
    <property type="project" value="InterPro"/>
</dbReference>
<feature type="compositionally biased region" description="Basic and acidic residues" evidence="1">
    <location>
        <begin position="310"/>
        <end position="330"/>
    </location>
</feature>
<proteinExistence type="predicted"/>
<dbReference type="Proteomes" id="UP000737018">
    <property type="component" value="Unassembled WGS sequence"/>
</dbReference>